<comment type="similarity">
    <text evidence="2 11 13">Belongs to the thiolase-like superfamily. Beta-ketoacyl-ACP synthases family.</text>
</comment>
<dbReference type="FunFam" id="3.40.47.10:FF:000009">
    <property type="entry name" value="3-oxoacyl-[acyl-carrier-protein] synthase 2"/>
    <property type="match status" value="1"/>
</dbReference>
<dbReference type="InterPro" id="IPR017568">
    <property type="entry name" value="3-oxoacyl-ACP_synth-2"/>
</dbReference>
<protein>
    <recommendedName>
        <fullName evidence="4 11">3-oxoacyl-[acyl-carrier-protein] synthase 2</fullName>
        <ecNumber evidence="3 11">2.3.1.179</ecNumber>
    </recommendedName>
</protein>
<comment type="pathway">
    <text evidence="1 11">Lipid metabolism; fatty acid biosynthesis.</text>
</comment>
<keyword evidence="9 11" id="KW-0275">Fatty acid biosynthesis</keyword>
<evidence type="ECO:0000256" key="3">
    <source>
        <dbReference type="ARBA" id="ARBA00012356"/>
    </source>
</evidence>
<dbReference type="InterPro" id="IPR000794">
    <property type="entry name" value="Beta-ketoacyl_synthase"/>
</dbReference>
<evidence type="ECO:0000256" key="8">
    <source>
        <dbReference type="ARBA" id="ARBA00023098"/>
    </source>
</evidence>
<dbReference type="Gene3D" id="3.40.47.10">
    <property type="match status" value="1"/>
</dbReference>
<evidence type="ECO:0000313" key="15">
    <source>
        <dbReference type="EMBL" id="MBI3016209.1"/>
    </source>
</evidence>
<dbReference type="EC" id="2.3.1.179" evidence="3 11"/>
<dbReference type="InterPro" id="IPR014031">
    <property type="entry name" value="Ketoacyl_synth_C"/>
</dbReference>
<dbReference type="InterPro" id="IPR014030">
    <property type="entry name" value="Ketoacyl_synth_N"/>
</dbReference>
<dbReference type="NCBIfam" id="NF004970">
    <property type="entry name" value="PRK06333.1"/>
    <property type="match status" value="1"/>
</dbReference>
<evidence type="ECO:0000256" key="4">
    <source>
        <dbReference type="ARBA" id="ARBA00014657"/>
    </source>
</evidence>
<comment type="function">
    <text evidence="11">Involved in the type II fatty acid elongation cycle. Catalyzes the elongation of a wide range of acyl-ACP by the addition of two carbons from malonyl-ACP to an acyl acceptor. Can efficiently catalyze the conversion of palmitoleoyl-ACP (cis-hexadec-9-enoyl-ACP) to cis-vaccenoyl-ACP (cis-octadec-11-enoyl-ACP), an essential step in the thermal regulation of fatty acid composition.</text>
</comment>
<evidence type="ECO:0000256" key="1">
    <source>
        <dbReference type="ARBA" id="ARBA00005194"/>
    </source>
</evidence>
<evidence type="ECO:0000256" key="9">
    <source>
        <dbReference type="ARBA" id="ARBA00023160"/>
    </source>
</evidence>
<evidence type="ECO:0000256" key="13">
    <source>
        <dbReference type="RuleBase" id="RU003694"/>
    </source>
</evidence>
<dbReference type="NCBIfam" id="NF005589">
    <property type="entry name" value="PRK07314.1"/>
    <property type="match status" value="1"/>
</dbReference>
<evidence type="ECO:0000256" key="6">
    <source>
        <dbReference type="ARBA" id="ARBA00022679"/>
    </source>
</evidence>
<evidence type="ECO:0000256" key="10">
    <source>
        <dbReference type="ARBA" id="ARBA00023315"/>
    </source>
</evidence>
<dbReference type="GO" id="GO:0005829">
    <property type="term" value="C:cytosol"/>
    <property type="evidence" value="ECO:0007669"/>
    <property type="project" value="TreeGrafter"/>
</dbReference>
<evidence type="ECO:0000313" key="16">
    <source>
        <dbReference type="Proteomes" id="UP000741360"/>
    </source>
</evidence>
<evidence type="ECO:0000256" key="7">
    <source>
        <dbReference type="ARBA" id="ARBA00022832"/>
    </source>
</evidence>
<feature type="active site" description="For beta-ketoacyl synthase activity" evidence="12">
    <location>
        <position position="164"/>
    </location>
</feature>
<dbReference type="SUPFAM" id="SSF53901">
    <property type="entry name" value="Thiolase-like"/>
    <property type="match status" value="2"/>
</dbReference>
<accession>A0A932M268</accession>
<dbReference type="EMBL" id="JACPSX010000276">
    <property type="protein sequence ID" value="MBI3016209.1"/>
    <property type="molecule type" value="Genomic_DNA"/>
</dbReference>
<organism evidence="15 16">
    <name type="scientific">Tectimicrobiota bacterium</name>
    <dbReference type="NCBI Taxonomy" id="2528274"/>
    <lineage>
        <taxon>Bacteria</taxon>
        <taxon>Pseudomonadati</taxon>
        <taxon>Nitrospinota/Tectimicrobiota group</taxon>
        <taxon>Candidatus Tectimicrobiota</taxon>
    </lineage>
</organism>
<dbReference type="Pfam" id="PF00109">
    <property type="entry name" value="ketoacyl-synt"/>
    <property type="match status" value="1"/>
</dbReference>
<keyword evidence="7" id="KW-0276">Fatty acid metabolism</keyword>
<dbReference type="GO" id="GO:0004315">
    <property type="term" value="F:3-oxoacyl-[acyl-carrier-protein] synthase activity"/>
    <property type="evidence" value="ECO:0007669"/>
    <property type="project" value="UniProtKB-UniRule"/>
</dbReference>
<dbReference type="Pfam" id="PF02801">
    <property type="entry name" value="Ketoacyl-synt_C"/>
    <property type="match status" value="1"/>
</dbReference>
<evidence type="ECO:0000259" key="14">
    <source>
        <dbReference type="PROSITE" id="PS52004"/>
    </source>
</evidence>
<dbReference type="CDD" id="cd00834">
    <property type="entry name" value="KAS_I_II"/>
    <property type="match status" value="1"/>
</dbReference>
<gene>
    <name evidence="15" type="primary">fabF</name>
    <name evidence="15" type="ORF">HYY65_14365</name>
</gene>
<reference evidence="15" key="1">
    <citation type="submission" date="2020-07" db="EMBL/GenBank/DDBJ databases">
        <title>Huge and variable diversity of episymbiotic CPR bacteria and DPANN archaea in groundwater ecosystems.</title>
        <authorList>
            <person name="He C.Y."/>
            <person name="Keren R."/>
            <person name="Whittaker M."/>
            <person name="Farag I.F."/>
            <person name="Doudna J."/>
            <person name="Cate J.H.D."/>
            <person name="Banfield J.F."/>
        </authorList>
    </citation>
    <scope>NUCLEOTIDE SEQUENCE</scope>
    <source>
        <strain evidence="15">NC_groundwater_717_Ag_S-0.2um_59_8</strain>
    </source>
</reference>
<comment type="catalytic activity">
    <reaction evidence="11">
        <text>a fatty acyl-[ACP] + malonyl-[ACP] + H(+) = a 3-oxoacyl-[ACP] + holo-[ACP] + CO2</text>
        <dbReference type="Rhea" id="RHEA:22836"/>
        <dbReference type="Rhea" id="RHEA-COMP:9623"/>
        <dbReference type="Rhea" id="RHEA-COMP:9685"/>
        <dbReference type="Rhea" id="RHEA-COMP:9916"/>
        <dbReference type="Rhea" id="RHEA-COMP:14125"/>
        <dbReference type="ChEBI" id="CHEBI:15378"/>
        <dbReference type="ChEBI" id="CHEBI:16526"/>
        <dbReference type="ChEBI" id="CHEBI:64479"/>
        <dbReference type="ChEBI" id="CHEBI:78449"/>
        <dbReference type="ChEBI" id="CHEBI:78776"/>
        <dbReference type="ChEBI" id="CHEBI:138651"/>
    </reaction>
</comment>
<evidence type="ECO:0000256" key="2">
    <source>
        <dbReference type="ARBA" id="ARBA00008467"/>
    </source>
</evidence>
<comment type="caution">
    <text evidence="15">The sequence shown here is derived from an EMBL/GenBank/DDBJ whole genome shotgun (WGS) entry which is preliminary data.</text>
</comment>
<dbReference type="SMART" id="SM00825">
    <property type="entry name" value="PKS_KS"/>
    <property type="match status" value="1"/>
</dbReference>
<evidence type="ECO:0000256" key="5">
    <source>
        <dbReference type="ARBA" id="ARBA00022516"/>
    </source>
</evidence>
<keyword evidence="5 11" id="KW-0444">Lipid biosynthesis</keyword>
<dbReference type="InterPro" id="IPR018201">
    <property type="entry name" value="Ketoacyl_synth_AS"/>
</dbReference>
<dbReference type="InterPro" id="IPR016039">
    <property type="entry name" value="Thiolase-like"/>
</dbReference>
<dbReference type="InterPro" id="IPR020841">
    <property type="entry name" value="PKS_Beta-ketoAc_synthase_dom"/>
</dbReference>
<dbReference type="AlphaFoldDB" id="A0A932M268"/>
<proteinExistence type="inferred from homology"/>
<dbReference type="Proteomes" id="UP000741360">
    <property type="component" value="Unassembled WGS sequence"/>
</dbReference>
<evidence type="ECO:0000256" key="11">
    <source>
        <dbReference type="PIRNR" id="PIRNR000447"/>
    </source>
</evidence>
<sequence>MQGRRVVVTGLGVVTPVGIGVEESWQAWCRGESGIRQITRFDVSDFPVKIAGEVVGFDPGLYIEKKEIKKMDLFIQYAMAAGTMAMKDSGLQVNGSNAEQVGVLVGCGLGGLPSIERYHHILEAEGYRKISPFFIPMMIGNMASGYLSMRFGLKGPNSCVSTACATGAHAIGDAFKIIAREDADAMLAGGAEGVITPLGIGAFANMRALSTRNDEPPRASRPFDRDRDGFVMGEGAGVVMLEALDCAKARGARIYAEIVGYGMSSDAYHVTMPDPKGDGASRCMARTLKDAGVRPEEVDYINAHGTSTPYNDKFETIAIKNVFGEHAYKLAVSSTKSMIGHLLGAAGGVEAVATVLSVKHGIITPTINYENPDPECDLDYVPNEARRIPIRLALSNSFGFGGTNASVLFKRYTE</sequence>
<comment type="catalytic activity">
    <reaction evidence="11">
        <text>(9Z)-hexadecenoyl-[ACP] + malonyl-[ACP] + H(+) = 3-oxo-(11Z)-octadecenoyl-[ACP] + holo-[ACP] + CO2</text>
        <dbReference type="Rhea" id="RHEA:55040"/>
        <dbReference type="Rhea" id="RHEA-COMP:9623"/>
        <dbReference type="Rhea" id="RHEA-COMP:9685"/>
        <dbReference type="Rhea" id="RHEA-COMP:10800"/>
        <dbReference type="Rhea" id="RHEA-COMP:14074"/>
        <dbReference type="ChEBI" id="CHEBI:15378"/>
        <dbReference type="ChEBI" id="CHEBI:16526"/>
        <dbReference type="ChEBI" id="CHEBI:64479"/>
        <dbReference type="ChEBI" id="CHEBI:78449"/>
        <dbReference type="ChEBI" id="CHEBI:83989"/>
        <dbReference type="ChEBI" id="CHEBI:138538"/>
        <dbReference type="EC" id="2.3.1.179"/>
    </reaction>
</comment>
<dbReference type="PROSITE" id="PS52004">
    <property type="entry name" value="KS3_2"/>
    <property type="match status" value="1"/>
</dbReference>
<evidence type="ECO:0000256" key="12">
    <source>
        <dbReference type="PIRSR" id="PIRSR000447-1"/>
    </source>
</evidence>
<feature type="domain" description="Ketosynthase family 3 (KS3)" evidence="14">
    <location>
        <begin position="3"/>
        <end position="411"/>
    </location>
</feature>
<name>A0A932M268_UNCTE</name>
<dbReference type="PIRSF" id="PIRSF000447">
    <property type="entry name" value="KAS_II"/>
    <property type="match status" value="1"/>
</dbReference>
<dbReference type="NCBIfam" id="TIGR03150">
    <property type="entry name" value="fabF"/>
    <property type="match status" value="1"/>
</dbReference>
<dbReference type="PROSITE" id="PS00606">
    <property type="entry name" value="KS3_1"/>
    <property type="match status" value="1"/>
</dbReference>
<dbReference type="PANTHER" id="PTHR11712">
    <property type="entry name" value="POLYKETIDE SYNTHASE-RELATED"/>
    <property type="match status" value="1"/>
</dbReference>
<dbReference type="PANTHER" id="PTHR11712:SF336">
    <property type="entry name" value="3-OXOACYL-[ACYL-CARRIER-PROTEIN] SYNTHASE, MITOCHONDRIAL"/>
    <property type="match status" value="1"/>
</dbReference>
<keyword evidence="8" id="KW-0443">Lipid metabolism</keyword>
<keyword evidence="10 11" id="KW-0012">Acyltransferase</keyword>
<keyword evidence="6 11" id="KW-0808">Transferase</keyword>
<dbReference type="GO" id="GO:0006633">
    <property type="term" value="P:fatty acid biosynthetic process"/>
    <property type="evidence" value="ECO:0007669"/>
    <property type="project" value="UniProtKB-UniRule"/>
</dbReference>